<dbReference type="EMBL" id="JBCGCU010000024">
    <property type="protein sequence ID" value="MEM0516680.1"/>
    <property type="molecule type" value="Genomic_DNA"/>
</dbReference>
<evidence type="ECO:0000256" key="9">
    <source>
        <dbReference type="ARBA" id="ARBA00022777"/>
    </source>
</evidence>
<evidence type="ECO:0000256" key="6">
    <source>
        <dbReference type="ARBA" id="ARBA00022553"/>
    </source>
</evidence>
<dbReference type="CDD" id="cd17546">
    <property type="entry name" value="REC_hyHK_CKI1_RcsC-like"/>
    <property type="match status" value="1"/>
</dbReference>
<dbReference type="Pfam" id="PF00072">
    <property type="entry name" value="Response_reg"/>
    <property type="match status" value="1"/>
</dbReference>
<dbReference type="PROSITE" id="PS50005">
    <property type="entry name" value="TPR"/>
    <property type="match status" value="1"/>
</dbReference>
<evidence type="ECO:0000256" key="8">
    <source>
        <dbReference type="ARBA" id="ARBA00022692"/>
    </source>
</evidence>
<dbReference type="SMART" id="SM00028">
    <property type="entry name" value="TPR"/>
    <property type="match status" value="6"/>
</dbReference>
<feature type="domain" description="HPt" evidence="22">
    <location>
        <begin position="844"/>
        <end position="932"/>
    </location>
</feature>
<gene>
    <name evidence="23" type="ORF">WCN91_14875</name>
</gene>
<evidence type="ECO:0000256" key="7">
    <source>
        <dbReference type="ARBA" id="ARBA00022679"/>
    </source>
</evidence>
<dbReference type="InterPro" id="IPR005467">
    <property type="entry name" value="His_kinase_dom"/>
</dbReference>
<keyword evidence="4" id="KW-1003">Cell membrane</keyword>
<dbReference type="PANTHER" id="PTHR43047:SF78">
    <property type="entry name" value="SENSORY_REGULATORY PROTEIN RPFC"/>
    <property type="match status" value="1"/>
</dbReference>
<evidence type="ECO:0000259" key="20">
    <source>
        <dbReference type="PROSITE" id="PS50109"/>
    </source>
</evidence>
<keyword evidence="10 23" id="KW-0067">ATP-binding</keyword>
<keyword evidence="12" id="KW-0902">Two-component regulatory system</keyword>
<keyword evidence="9" id="KW-0418">Kinase</keyword>
<dbReference type="Pfam" id="PF13424">
    <property type="entry name" value="TPR_12"/>
    <property type="match status" value="2"/>
</dbReference>
<dbReference type="InterPro" id="IPR036097">
    <property type="entry name" value="HisK_dim/P_sf"/>
</dbReference>
<dbReference type="InterPro" id="IPR003661">
    <property type="entry name" value="HisK_dim/P_dom"/>
</dbReference>
<feature type="signal peptide" evidence="19">
    <location>
        <begin position="1"/>
        <end position="27"/>
    </location>
</feature>
<dbReference type="SUPFAM" id="SSF47226">
    <property type="entry name" value="Histidine-containing phosphotransfer domain, HPT domain"/>
    <property type="match status" value="1"/>
</dbReference>
<dbReference type="InterPro" id="IPR004358">
    <property type="entry name" value="Sig_transdc_His_kin-like_C"/>
</dbReference>
<keyword evidence="24" id="KW-1185">Reference proteome</keyword>
<dbReference type="CDD" id="cd16922">
    <property type="entry name" value="HATPase_EvgS-ArcB-TorS-like"/>
    <property type="match status" value="1"/>
</dbReference>
<evidence type="ECO:0000256" key="1">
    <source>
        <dbReference type="ARBA" id="ARBA00000085"/>
    </source>
</evidence>
<evidence type="ECO:0000256" key="16">
    <source>
        <dbReference type="PROSITE-ProRule" id="PRU00339"/>
    </source>
</evidence>
<evidence type="ECO:0000256" key="3">
    <source>
        <dbReference type="ARBA" id="ARBA00012438"/>
    </source>
</evidence>
<dbReference type="PRINTS" id="PR00344">
    <property type="entry name" value="BCTRLSENSOR"/>
</dbReference>
<feature type="coiled-coil region" evidence="17">
    <location>
        <begin position="447"/>
        <end position="474"/>
    </location>
</feature>
<accession>A0ABU9N332</accession>
<dbReference type="InterPro" id="IPR011990">
    <property type="entry name" value="TPR-like_helical_dom_sf"/>
</dbReference>
<evidence type="ECO:0000313" key="24">
    <source>
        <dbReference type="Proteomes" id="UP001447008"/>
    </source>
</evidence>
<keyword evidence="17" id="KW-0175">Coiled coil</keyword>
<organism evidence="23 24">
    <name type="scientific">Pseudoalteromonas qingdaonensis</name>
    <dbReference type="NCBI Taxonomy" id="3131913"/>
    <lineage>
        <taxon>Bacteria</taxon>
        <taxon>Pseudomonadati</taxon>
        <taxon>Pseudomonadota</taxon>
        <taxon>Gammaproteobacteria</taxon>
        <taxon>Alteromonadales</taxon>
        <taxon>Pseudoalteromonadaceae</taxon>
        <taxon>Pseudoalteromonas</taxon>
    </lineage>
</organism>
<dbReference type="Gene3D" id="1.10.287.130">
    <property type="match status" value="1"/>
</dbReference>
<dbReference type="SUPFAM" id="SSF55874">
    <property type="entry name" value="ATPase domain of HSP90 chaperone/DNA topoisomerase II/histidine kinase"/>
    <property type="match status" value="1"/>
</dbReference>
<dbReference type="Pfam" id="PF13181">
    <property type="entry name" value="TPR_8"/>
    <property type="match status" value="1"/>
</dbReference>
<dbReference type="InterPro" id="IPR008207">
    <property type="entry name" value="Sig_transdc_His_kin_Hpt_dom"/>
</dbReference>
<evidence type="ECO:0000313" key="23">
    <source>
        <dbReference type="EMBL" id="MEM0516680.1"/>
    </source>
</evidence>
<keyword evidence="10 23" id="KW-0547">Nucleotide-binding</keyword>
<keyword evidence="8 18" id="KW-0812">Transmembrane</keyword>
<evidence type="ECO:0000256" key="17">
    <source>
        <dbReference type="SAM" id="Coils"/>
    </source>
</evidence>
<evidence type="ECO:0000256" key="11">
    <source>
        <dbReference type="ARBA" id="ARBA00022989"/>
    </source>
</evidence>
<dbReference type="InterPro" id="IPR003594">
    <property type="entry name" value="HATPase_dom"/>
</dbReference>
<keyword evidence="13 18" id="KW-0472">Membrane</keyword>
<feature type="repeat" description="TPR" evidence="16">
    <location>
        <begin position="141"/>
        <end position="174"/>
    </location>
</feature>
<dbReference type="SMART" id="SM00388">
    <property type="entry name" value="HisKA"/>
    <property type="match status" value="1"/>
</dbReference>
<dbReference type="PROSITE" id="PS50894">
    <property type="entry name" value="HPT"/>
    <property type="match status" value="1"/>
</dbReference>
<sequence>MLQRKVCFYKPLSLFFCAALSLAPCYGASSTLEQILLEPKEVQLERAIASLSEPIADKEKLALTRFVAEQYFGSGDYQKATRYFLRAEQLSADIEPPVQRADYAKKQGIANYYRGHYLSAVEDYSRALQILEQINEPLLQAHLYNNIGLALMRAERLEQAIDYFGSAKTLYDEYGSEQDKVDITHNIAGAYISADRYDAALEMYATVGDAFTRLGDTAGLAQMQSNLGVIYRNLGQLDAAAEQYQLALANLAKIHDSLSFNNTLMNLANLYFSQGRFDDALATLEEAKAHLEVFDYFPGLITIQEITAKVLYGKGEYERAQEALAQAYALASQDNNNNEPLDTYLIELLLVAAKGDTKQALVLFEKYERERDQAVSKAIASRLNDFHAKYNTTQLQRQVESLQRQQEFERIAAHQRNQFTWLVAGLLLLTLIIGVLLYRRGAERRANTILEEKVRQRTQELEALAQQLSSANEIKSQFLANISHEIRTPLTSIMGQAEAIIHGEVRKGDVAKELQVIYNNSKHLGELINDVLDLSKIEANKLELNIALVSLDSLLGDIKAMFAPSALQQGIDFYIDNQLPANSGAELDYIRVKQVLVNLCSNAIKFTEQGEVTLKVSAQEKTLVFCVEDTGIGIAEDKLEAIFTTFSQGDNSISRRFGGTGLGLSLSQQLAYIMGGQITVTSTLGCGSSFCFRLPCQHIQLTSQQQVQPPPCYASSFSGTVVLAEDHPDNRRLIERLLQNLGVTVYSAENGEQAVELALKHHPDLVLMDIQMPILDGLGALSLLQQCGFSSPIIALTANAMTHEIAHYKQVGFAGHLAKPIDKAQFCAVLERYLSISEQKEGYREVDMSDLCQSFAQTLPAEIALLKAAQQRDDITAVAQIAHRLAGAAKMFADADLAQLLSDIERAAKYQDGEHVSELLNDLAMHDTESGH</sequence>
<dbReference type="PANTHER" id="PTHR43047">
    <property type="entry name" value="TWO-COMPONENT HISTIDINE PROTEIN KINASE"/>
    <property type="match status" value="1"/>
</dbReference>
<keyword evidence="19" id="KW-0732">Signal</keyword>
<evidence type="ECO:0000259" key="21">
    <source>
        <dbReference type="PROSITE" id="PS50110"/>
    </source>
</evidence>
<comment type="caution">
    <text evidence="23">The sequence shown here is derived from an EMBL/GenBank/DDBJ whole genome shotgun (WGS) entry which is preliminary data.</text>
</comment>
<dbReference type="InterPro" id="IPR019734">
    <property type="entry name" value="TPR_rpt"/>
</dbReference>
<dbReference type="GO" id="GO:0005524">
    <property type="term" value="F:ATP binding"/>
    <property type="evidence" value="ECO:0007669"/>
    <property type="project" value="UniProtKB-KW"/>
</dbReference>
<evidence type="ECO:0000259" key="22">
    <source>
        <dbReference type="PROSITE" id="PS50894"/>
    </source>
</evidence>
<feature type="modified residue" description="Phosphohistidine" evidence="14">
    <location>
        <position position="883"/>
    </location>
</feature>
<feature type="transmembrane region" description="Helical" evidence="18">
    <location>
        <begin position="419"/>
        <end position="438"/>
    </location>
</feature>
<feature type="chain" id="PRO_5046906981" description="histidine kinase" evidence="19">
    <location>
        <begin position="28"/>
        <end position="932"/>
    </location>
</feature>
<proteinExistence type="predicted"/>
<dbReference type="RefSeq" id="WP_342680152.1">
    <property type="nucleotide sequence ID" value="NZ_JBCGCU010000024.1"/>
</dbReference>
<dbReference type="InterPro" id="IPR001789">
    <property type="entry name" value="Sig_transdc_resp-reg_receiver"/>
</dbReference>
<evidence type="ECO:0000256" key="15">
    <source>
        <dbReference type="PROSITE-ProRule" id="PRU00169"/>
    </source>
</evidence>
<dbReference type="Pfam" id="PF02518">
    <property type="entry name" value="HATPase_c"/>
    <property type="match status" value="1"/>
</dbReference>
<feature type="domain" description="Response regulatory" evidence="21">
    <location>
        <begin position="720"/>
        <end position="834"/>
    </location>
</feature>
<evidence type="ECO:0000256" key="5">
    <source>
        <dbReference type="ARBA" id="ARBA00022519"/>
    </source>
</evidence>
<dbReference type="Gene3D" id="3.30.565.10">
    <property type="entry name" value="Histidine kinase-like ATPase, C-terminal domain"/>
    <property type="match status" value="1"/>
</dbReference>
<comment type="catalytic activity">
    <reaction evidence="1">
        <text>ATP + protein L-histidine = ADP + protein N-phospho-L-histidine.</text>
        <dbReference type="EC" id="2.7.13.3"/>
    </reaction>
</comment>
<dbReference type="SMART" id="SM00387">
    <property type="entry name" value="HATPase_c"/>
    <property type="match status" value="1"/>
</dbReference>
<dbReference type="SUPFAM" id="SSF48452">
    <property type="entry name" value="TPR-like"/>
    <property type="match status" value="2"/>
</dbReference>
<dbReference type="InterPro" id="IPR036641">
    <property type="entry name" value="HPT_dom_sf"/>
</dbReference>
<feature type="domain" description="Histidine kinase" evidence="20">
    <location>
        <begin position="481"/>
        <end position="698"/>
    </location>
</feature>
<evidence type="ECO:0000256" key="19">
    <source>
        <dbReference type="SAM" id="SignalP"/>
    </source>
</evidence>
<dbReference type="Pfam" id="PF00512">
    <property type="entry name" value="HisKA"/>
    <property type="match status" value="1"/>
</dbReference>
<dbReference type="Pfam" id="PF01627">
    <property type="entry name" value="Hpt"/>
    <property type="match status" value="1"/>
</dbReference>
<dbReference type="CDD" id="cd00082">
    <property type="entry name" value="HisKA"/>
    <property type="match status" value="1"/>
</dbReference>
<dbReference type="InterPro" id="IPR036890">
    <property type="entry name" value="HATPase_C_sf"/>
</dbReference>
<dbReference type="InterPro" id="IPR011006">
    <property type="entry name" value="CheY-like_superfamily"/>
</dbReference>
<feature type="modified residue" description="4-aspartylphosphate" evidence="15">
    <location>
        <position position="769"/>
    </location>
</feature>
<dbReference type="Proteomes" id="UP001447008">
    <property type="component" value="Unassembled WGS sequence"/>
</dbReference>
<dbReference type="Gene3D" id="1.25.40.10">
    <property type="entry name" value="Tetratricopeptide repeat domain"/>
    <property type="match status" value="2"/>
</dbReference>
<comment type="subcellular location">
    <subcellularLocation>
        <location evidence="2">Cell inner membrane</location>
        <topology evidence="2">Multi-pass membrane protein</topology>
    </subcellularLocation>
</comment>
<evidence type="ECO:0000256" key="12">
    <source>
        <dbReference type="ARBA" id="ARBA00023012"/>
    </source>
</evidence>
<evidence type="ECO:0000256" key="4">
    <source>
        <dbReference type="ARBA" id="ARBA00022475"/>
    </source>
</evidence>
<evidence type="ECO:0000256" key="13">
    <source>
        <dbReference type="ARBA" id="ARBA00023136"/>
    </source>
</evidence>
<dbReference type="Gene3D" id="3.40.50.2300">
    <property type="match status" value="1"/>
</dbReference>
<keyword evidence="5" id="KW-0997">Cell inner membrane</keyword>
<evidence type="ECO:0000256" key="14">
    <source>
        <dbReference type="PROSITE-ProRule" id="PRU00110"/>
    </source>
</evidence>
<evidence type="ECO:0000256" key="10">
    <source>
        <dbReference type="ARBA" id="ARBA00022840"/>
    </source>
</evidence>
<dbReference type="SUPFAM" id="SSF52172">
    <property type="entry name" value="CheY-like"/>
    <property type="match status" value="1"/>
</dbReference>
<reference evidence="23 24" key="1">
    <citation type="submission" date="2024-03" db="EMBL/GenBank/DDBJ databases">
        <title>Pseudoalteromonas qingdaonensis sp. nov., isolated from the intestines of marine benthic organisms.</title>
        <authorList>
            <person name="Lin X."/>
            <person name="Fang S."/>
            <person name="Hu X."/>
        </authorList>
    </citation>
    <scope>NUCLEOTIDE SEQUENCE [LARGE SCALE GENOMIC DNA]</scope>
    <source>
        <strain evidence="23 24">YIC-827</strain>
    </source>
</reference>
<name>A0ABU9N332_9GAMM</name>
<protein>
    <recommendedName>
        <fullName evidence="3">histidine kinase</fullName>
        <ecNumber evidence="3">2.7.13.3</ecNumber>
    </recommendedName>
</protein>
<keyword evidence="6 15" id="KW-0597">Phosphoprotein</keyword>
<dbReference type="PROSITE" id="PS50109">
    <property type="entry name" value="HIS_KIN"/>
    <property type="match status" value="1"/>
</dbReference>
<dbReference type="EC" id="2.7.13.3" evidence="3"/>
<dbReference type="SUPFAM" id="SSF47384">
    <property type="entry name" value="Homodimeric domain of signal transducing histidine kinase"/>
    <property type="match status" value="1"/>
</dbReference>
<evidence type="ECO:0000256" key="2">
    <source>
        <dbReference type="ARBA" id="ARBA00004429"/>
    </source>
</evidence>
<dbReference type="SMART" id="SM00448">
    <property type="entry name" value="REC"/>
    <property type="match status" value="1"/>
</dbReference>
<keyword evidence="7" id="KW-0808">Transferase</keyword>
<dbReference type="PROSITE" id="PS50110">
    <property type="entry name" value="RESPONSE_REGULATORY"/>
    <property type="match status" value="1"/>
</dbReference>
<dbReference type="Gene3D" id="1.20.120.160">
    <property type="entry name" value="HPT domain"/>
    <property type="match status" value="1"/>
</dbReference>
<keyword evidence="16" id="KW-0802">TPR repeat</keyword>
<keyword evidence="11 18" id="KW-1133">Transmembrane helix</keyword>
<evidence type="ECO:0000256" key="18">
    <source>
        <dbReference type="SAM" id="Phobius"/>
    </source>
</evidence>